<dbReference type="Pfam" id="PF14510">
    <property type="entry name" value="ABC_trans_N"/>
    <property type="match status" value="1"/>
</dbReference>
<dbReference type="GO" id="GO:0016887">
    <property type="term" value="F:ATP hydrolysis activity"/>
    <property type="evidence" value="ECO:0007669"/>
    <property type="project" value="InterPro"/>
</dbReference>
<dbReference type="STRING" id="1213857.A0A484FBQ1"/>
<dbReference type="InterPro" id="IPR043926">
    <property type="entry name" value="ABCG_dom"/>
</dbReference>
<accession>A0A484FBQ1</accession>
<dbReference type="InterPro" id="IPR027417">
    <property type="entry name" value="P-loop_NTPase"/>
</dbReference>
<feature type="compositionally biased region" description="Low complexity" evidence="9">
    <location>
        <begin position="1553"/>
        <end position="1564"/>
    </location>
</feature>
<evidence type="ECO:0000256" key="8">
    <source>
        <dbReference type="ARBA" id="ARBA00023136"/>
    </source>
</evidence>
<dbReference type="InterPro" id="IPR003593">
    <property type="entry name" value="AAA+_ATPase"/>
</dbReference>
<feature type="compositionally biased region" description="Polar residues" evidence="9">
    <location>
        <begin position="1"/>
        <end position="18"/>
    </location>
</feature>
<dbReference type="GO" id="GO:0016020">
    <property type="term" value="C:membrane"/>
    <property type="evidence" value="ECO:0007669"/>
    <property type="project" value="UniProtKB-SubCell"/>
</dbReference>
<dbReference type="Pfam" id="PF01061">
    <property type="entry name" value="ABC2_membrane"/>
    <property type="match status" value="2"/>
</dbReference>
<evidence type="ECO:0000256" key="4">
    <source>
        <dbReference type="ARBA" id="ARBA00022692"/>
    </source>
</evidence>
<dbReference type="FunFam" id="3.40.50.300:FF:000054">
    <property type="entry name" value="ABC multidrug transporter atrF"/>
    <property type="match status" value="1"/>
</dbReference>
<feature type="transmembrane region" description="Helical" evidence="10">
    <location>
        <begin position="1379"/>
        <end position="1397"/>
    </location>
</feature>
<keyword evidence="8 10" id="KW-0472">Membrane</keyword>
<evidence type="ECO:0000256" key="6">
    <source>
        <dbReference type="ARBA" id="ARBA00022840"/>
    </source>
</evidence>
<evidence type="ECO:0000256" key="3">
    <source>
        <dbReference type="ARBA" id="ARBA00022448"/>
    </source>
</evidence>
<comment type="similarity">
    <text evidence="2">Belongs to the ABC transporter superfamily. ABCG family. PDR (TC 3.A.1.205) subfamily.</text>
</comment>
<keyword evidence="6" id="KW-0067">ATP-binding</keyword>
<dbReference type="InterPro" id="IPR010929">
    <property type="entry name" value="PDR_CDR_ABC"/>
</dbReference>
<evidence type="ECO:0000256" key="10">
    <source>
        <dbReference type="SAM" id="Phobius"/>
    </source>
</evidence>
<evidence type="ECO:0000256" key="5">
    <source>
        <dbReference type="ARBA" id="ARBA00022741"/>
    </source>
</evidence>
<dbReference type="InterPro" id="IPR003439">
    <property type="entry name" value="ABC_transporter-like_ATP-bd"/>
</dbReference>
<protein>
    <submittedName>
        <fullName evidence="12">Protein SNQ2</fullName>
    </submittedName>
</protein>
<feature type="compositionally biased region" description="Pro residues" evidence="9">
    <location>
        <begin position="1516"/>
        <end position="1525"/>
    </location>
</feature>
<evidence type="ECO:0000256" key="7">
    <source>
        <dbReference type="ARBA" id="ARBA00022989"/>
    </source>
</evidence>
<dbReference type="InterPro" id="IPR029481">
    <property type="entry name" value="ABC_trans_N"/>
</dbReference>
<dbReference type="PROSITE" id="PS50893">
    <property type="entry name" value="ABC_TRANSPORTER_2"/>
    <property type="match status" value="2"/>
</dbReference>
<name>A0A484FBQ1_COLOR</name>
<evidence type="ECO:0000256" key="1">
    <source>
        <dbReference type="ARBA" id="ARBA00004141"/>
    </source>
</evidence>
<dbReference type="GO" id="GO:0140359">
    <property type="term" value="F:ABC-type transporter activity"/>
    <property type="evidence" value="ECO:0007669"/>
    <property type="project" value="InterPro"/>
</dbReference>
<feature type="transmembrane region" description="Helical" evidence="10">
    <location>
        <begin position="1185"/>
        <end position="1211"/>
    </location>
</feature>
<comment type="subcellular location">
    <subcellularLocation>
        <location evidence="1">Membrane</location>
        <topology evidence="1">Multi-pass membrane protein</topology>
    </subcellularLocation>
</comment>
<feature type="transmembrane region" description="Helical" evidence="10">
    <location>
        <begin position="464"/>
        <end position="486"/>
    </location>
</feature>
<dbReference type="SUPFAM" id="SSF52540">
    <property type="entry name" value="P-loop containing nucleoside triphosphate hydrolases"/>
    <property type="match status" value="2"/>
</dbReference>
<dbReference type="InterPro" id="IPR034003">
    <property type="entry name" value="ABCG_PDR_2"/>
</dbReference>
<feature type="region of interest" description="Disordered" evidence="9">
    <location>
        <begin position="1473"/>
        <end position="1566"/>
    </location>
</feature>
<proteinExistence type="inferred from homology"/>
<dbReference type="Pfam" id="PF00005">
    <property type="entry name" value="ABC_tran"/>
    <property type="match status" value="2"/>
</dbReference>
<dbReference type="CDD" id="cd03232">
    <property type="entry name" value="ABCG_PDR_domain2"/>
    <property type="match status" value="1"/>
</dbReference>
<evidence type="ECO:0000256" key="2">
    <source>
        <dbReference type="ARBA" id="ARBA00006012"/>
    </source>
</evidence>
<dbReference type="CDD" id="cd03233">
    <property type="entry name" value="ABCG_PDR_domain1"/>
    <property type="match status" value="1"/>
</dbReference>
<feature type="compositionally biased region" description="Basic and acidic residues" evidence="9">
    <location>
        <begin position="1483"/>
        <end position="1499"/>
    </location>
</feature>
<evidence type="ECO:0000313" key="12">
    <source>
        <dbReference type="EMBL" id="TDZ15442.1"/>
    </source>
</evidence>
<feature type="transmembrane region" description="Helical" evidence="10">
    <location>
        <begin position="579"/>
        <end position="599"/>
    </location>
</feature>
<feature type="transmembrane region" description="Helical" evidence="10">
    <location>
        <begin position="1250"/>
        <end position="1271"/>
    </location>
</feature>
<dbReference type="Gene3D" id="3.40.50.300">
    <property type="entry name" value="P-loop containing nucleotide triphosphate hydrolases"/>
    <property type="match status" value="2"/>
</dbReference>
<keyword evidence="5" id="KW-0547">Nucleotide-binding</keyword>
<evidence type="ECO:0000313" key="13">
    <source>
        <dbReference type="Proteomes" id="UP000014480"/>
    </source>
</evidence>
<dbReference type="Pfam" id="PF06422">
    <property type="entry name" value="PDR_CDR"/>
    <property type="match status" value="1"/>
</dbReference>
<keyword evidence="4 10" id="KW-0812">Transmembrane</keyword>
<evidence type="ECO:0000256" key="9">
    <source>
        <dbReference type="SAM" id="MobiDB-lite"/>
    </source>
</evidence>
<feature type="compositionally biased region" description="Low complexity" evidence="9">
    <location>
        <begin position="750"/>
        <end position="762"/>
    </location>
</feature>
<evidence type="ECO:0000259" key="11">
    <source>
        <dbReference type="PROSITE" id="PS50893"/>
    </source>
</evidence>
<sequence>MASLPPSTLDSDSVNSAVKTGEDGTTDLQKLSTRSRDPWHMAAEVRALRQRAEQAGEKPRRLGVTWQNLTVKGLDSSATFSENVLSSLWPFQKQYKAPMKTILDSSFGCVKPGEMLLVLGRPGAGCTTLLNVLSNNRLGYEEISGDVHFGTMDSAEAETYRSQIILNGEEEVFFPMLTVEDTLRFAARNKVPRHLPPGVASAEQYVRDNEDFLLRLAGIPHTAKTKVGDAFHRGVSILECLATRGSLFCWDNSTRGLDANTALEWIKAMRVLTDVLGLTTIITLYQAGNGIYDNFDKVLVLDEGKQVYYGPQREAVPFMHNLGFLKQPGANSADFLTGVTVPTERIIAPGHEDSYPRTAADLLAAYASSPVMPEMLRECRDYVSSPEARENTALLKEAVAEEKHAGVGASSPVTASLPVQISAAVSRQFAIMWGDRSTMIMLQAATLFQAVIGGSLFYNAPDNSAGLLLKGGALFFAVLYNALIALSEVTDSFTGRPILAKHRSFALYRPVAVVLSKIVADIPTMTFQVTQFGIVFYFMVGLKMTAGAFFTYWITNLVTALAMTMMFRSIGAAFPNFDAANKVSSLATGTFFVYMGYMISKDQMHPWLGWIWWINPMAYAFETLLTNEFNGVELACVGQFLIPNGPGYGPGLGGQACAGVLGARPGASVVTGDDYLGALDFSYGHAWRNFGVVCAWYVFYTVLTIFFTSRWKLVGEGGRSLLIPRERQAQAAHLLKPADAESQPVAGLESSSAGRPSGSGAANVDENLIRNKTIFTWRNLTYVVKTREGDRVLLDDVQGYVKPGMLGALMGSSGAGKTTLLDVLAQRKTEGTITGSVLVDGRPLPLSFQRSAGYVEQLDIHEPLATVREALEFSALLRQSRDTPDEEKLRYVDTIVDLLELHDIEHTLVGRPGAGLSVEQRKRLTIGVELVAKPSILIFLDEPTSGLDGQAAFNTIRFLRKLADVGQAVLVTIHQPSAQLFAQFDTLLLLTTGGRTVYFGDIGEDASAVRDYFARNGEPCPPDVNPAEHMIDVVTGHGHAETRLDWTEIWKQSSEYEKLCLELDDMTATAAARESPLNDDGHEFAAPIWTQVKLVTHRMNVSLYRNVEYISNKIVGHISLALLNGFTFWMIGDSLSDVQQNLFTIFNFILVAPGVIAQLQPLFIDRRDIYEAREKKSKMYHWAPFVTGLIVSEFPYLIACAFFYFVCWYFTAGLPSGAWSAGSLFVVIILYECLYTGVGQAIAAYTPNAVFASLVNPIIIVTLVSFCGVMVPYSQMQEFWRYWMYYIDPYNYMMGAFLVFTTWDKSVRCREGELSLFDPPANQTCGEYLGPFRSGGVGAGSNLLNPDALSGCRVCQYTSGSDFLRTLELKEASYGWRNTGIVFGFCVGCYALVFLMLKLRTKATKKAESKKAKMLHRTVPTCATMSSATEHFNKTAESYETATGGATRELGEHAISLMTDVKPLTSESRILDNACGTGHRRRDGHDPPVRHGREHATRDPRRRRRGKDDGRGQAPVPIPRLPLPLAPQQGPRGPSWRARDSVSPTPASPTPSPASGSCSSPTPARARGEIARTLRPDGGVAVVTGWAAMGHVDVHPRGPGAGSATDDAPFKPPFPDAWLDPGHTEAVLVAAGLDVQASTRVDVHVGRETAEGVARLLTRGFGAKAFESWSDDEKGRGRRVDRRDCAGAGRSLYETLGLWRRYQVNGDHLCRA</sequence>
<dbReference type="Pfam" id="PF19055">
    <property type="entry name" value="ABC2_membrane_7"/>
    <property type="match status" value="1"/>
</dbReference>
<feature type="region of interest" description="Disordered" evidence="9">
    <location>
        <begin position="1"/>
        <end position="30"/>
    </location>
</feature>
<feature type="region of interest" description="Disordered" evidence="9">
    <location>
        <begin position="734"/>
        <end position="762"/>
    </location>
</feature>
<reference evidence="13" key="1">
    <citation type="journal article" date="2013" name="New Phytol.">
        <title>Comparative genomic and transcriptomic analyses reveal the hemibiotrophic stage shift of Colletotrichum fungi.</title>
        <authorList>
            <person name="Gan P."/>
            <person name="Ikeda K."/>
            <person name="Irieda H."/>
            <person name="Narusaka M."/>
            <person name="O'Connell R.J."/>
            <person name="Narusaka Y."/>
            <person name="Takano Y."/>
            <person name="Kubo Y."/>
            <person name="Shirasu K."/>
        </authorList>
    </citation>
    <scope>NUCLEOTIDE SEQUENCE [LARGE SCALE GENOMIC DNA]</scope>
    <source>
        <strain evidence="13">104-T / ATCC 96160 / CBS 514.97 / LARS 414 / MAFF 240422</strain>
    </source>
</reference>
<feature type="transmembrane region" description="Helical" evidence="10">
    <location>
        <begin position="690"/>
        <end position="709"/>
    </location>
</feature>
<feature type="transmembrane region" description="Helical" evidence="10">
    <location>
        <begin position="1143"/>
        <end position="1164"/>
    </location>
</feature>
<dbReference type="InterPro" id="IPR013525">
    <property type="entry name" value="ABC2_TM"/>
</dbReference>
<dbReference type="GO" id="GO:0005524">
    <property type="term" value="F:ATP binding"/>
    <property type="evidence" value="ECO:0007669"/>
    <property type="project" value="UniProtKB-KW"/>
</dbReference>
<reference evidence="13" key="2">
    <citation type="journal article" date="2019" name="Mol. Plant Microbe Interact.">
        <title>Genome sequence resources for four phytopathogenic fungi from the Colletotrichum orbiculare species complex.</title>
        <authorList>
            <person name="Gan P."/>
            <person name="Tsushima A."/>
            <person name="Narusaka M."/>
            <person name="Narusaka Y."/>
            <person name="Takano Y."/>
            <person name="Kubo Y."/>
            <person name="Shirasu K."/>
        </authorList>
    </citation>
    <scope>GENOME REANNOTATION</scope>
    <source>
        <strain evidence="13">104-T / ATCC 96160 / CBS 514.97 / LARS 414 / MAFF 240422</strain>
    </source>
</reference>
<dbReference type="Proteomes" id="UP000014480">
    <property type="component" value="Unassembled WGS sequence"/>
</dbReference>
<comment type="caution">
    <text evidence="12">The sequence shown here is derived from an EMBL/GenBank/DDBJ whole genome shotgun (WGS) entry which is preliminary data.</text>
</comment>
<feature type="transmembrane region" description="Helical" evidence="10">
    <location>
        <begin position="1217"/>
        <end position="1238"/>
    </location>
</feature>
<dbReference type="SMART" id="SM00382">
    <property type="entry name" value="AAA"/>
    <property type="match status" value="2"/>
</dbReference>
<dbReference type="PANTHER" id="PTHR19241">
    <property type="entry name" value="ATP-BINDING CASSETTE TRANSPORTER"/>
    <property type="match status" value="1"/>
</dbReference>
<dbReference type="EMBL" id="AMCV02000040">
    <property type="protein sequence ID" value="TDZ15442.1"/>
    <property type="molecule type" value="Genomic_DNA"/>
</dbReference>
<feature type="domain" description="ABC transporter" evidence="11">
    <location>
        <begin position="79"/>
        <end position="328"/>
    </location>
</feature>
<keyword evidence="13" id="KW-1185">Reference proteome</keyword>
<feature type="transmembrane region" description="Helical" evidence="10">
    <location>
        <begin position="1283"/>
        <end position="1303"/>
    </location>
</feature>
<feature type="domain" description="ABC transporter" evidence="11">
    <location>
        <begin position="778"/>
        <end position="1018"/>
    </location>
</feature>
<feature type="transmembrane region" description="Helical" evidence="10">
    <location>
        <begin position="1114"/>
        <end position="1131"/>
    </location>
</feature>
<keyword evidence="3" id="KW-0813">Transport</keyword>
<dbReference type="InterPro" id="IPR034001">
    <property type="entry name" value="ABCG_PDR_1"/>
</dbReference>
<dbReference type="OrthoDB" id="245989at2759"/>
<organism evidence="12 13">
    <name type="scientific">Colletotrichum orbiculare (strain 104-T / ATCC 96160 / CBS 514.97 / LARS 414 / MAFF 240422)</name>
    <name type="common">Cucumber anthracnose fungus</name>
    <name type="synonym">Colletotrichum lagenarium</name>
    <dbReference type="NCBI Taxonomy" id="1213857"/>
    <lineage>
        <taxon>Eukaryota</taxon>
        <taxon>Fungi</taxon>
        <taxon>Dikarya</taxon>
        <taxon>Ascomycota</taxon>
        <taxon>Pezizomycotina</taxon>
        <taxon>Sordariomycetes</taxon>
        <taxon>Hypocreomycetidae</taxon>
        <taxon>Glomerellales</taxon>
        <taxon>Glomerellaceae</taxon>
        <taxon>Colletotrichum</taxon>
        <taxon>Colletotrichum orbiculare species complex</taxon>
    </lineage>
</organism>
<gene>
    <name evidence="12" type="primary">SNQ2</name>
    <name evidence="12" type="ORF">Cob_v011624</name>
</gene>
<feature type="transmembrane region" description="Helical" evidence="10">
    <location>
        <begin position="440"/>
        <end position="458"/>
    </location>
</feature>
<keyword evidence="7 10" id="KW-1133">Transmembrane helix</keyword>